<evidence type="ECO:0000313" key="6">
    <source>
        <dbReference type="Proteomes" id="UP000887013"/>
    </source>
</evidence>
<feature type="non-terminal residue" evidence="5">
    <location>
        <position position="151"/>
    </location>
</feature>
<dbReference type="SUPFAM" id="SSF52374">
    <property type="entry name" value="Nucleotidylyl transferase"/>
    <property type="match status" value="1"/>
</dbReference>
<keyword evidence="3" id="KW-0067">ATP-binding</keyword>
<evidence type="ECO:0000256" key="2">
    <source>
        <dbReference type="ARBA" id="ARBA00022741"/>
    </source>
</evidence>
<sequence length="151" mass="16924">VLQPDAVTRVTEYIPEIITYVEKIIENGLAYESNGSIYFDTMKFDQMPNHFYGKLVPEAFGDLKKLQEGEGELSVSSERLSEKKSPSDFAVWKASKPGEPSWDSPWGKGRPGWHIECSVMASALLGESMDIHTGGYDLKFPHHDNELAQSE</sequence>
<dbReference type="Gene3D" id="3.40.50.620">
    <property type="entry name" value="HUPs"/>
    <property type="match status" value="1"/>
</dbReference>
<dbReference type="EMBL" id="BMAW01066267">
    <property type="protein sequence ID" value="GFT54193.1"/>
    <property type="molecule type" value="Genomic_DNA"/>
</dbReference>
<proteinExistence type="predicted"/>
<evidence type="ECO:0000256" key="3">
    <source>
        <dbReference type="ARBA" id="ARBA00022840"/>
    </source>
</evidence>
<gene>
    <name evidence="5" type="primary">cars1</name>
    <name evidence="5" type="ORF">NPIL_455301</name>
</gene>
<reference evidence="5" key="1">
    <citation type="submission" date="2020-08" db="EMBL/GenBank/DDBJ databases">
        <title>Multicomponent nature underlies the extraordinary mechanical properties of spider dragline silk.</title>
        <authorList>
            <person name="Kono N."/>
            <person name="Nakamura H."/>
            <person name="Mori M."/>
            <person name="Yoshida Y."/>
            <person name="Ohtoshi R."/>
            <person name="Malay A.D."/>
            <person name="Moran D.A.P."/>
            <person name="Tomita M."/>
            <person name="Numata K."/>
            <person name="Arakawa K."/>
        </authorList>
    </citation>
    <scope>NUCLEOTIDE SEQUENCE</scope>
</reference>
<feature type="domain" description="tRNA synthetases class I catalytic" evidence="4">
    <location>
        <begin position="1"/>
        <end position="151"/>
    </location>
</feature>
<evidence type="ECO:0000256" key="1">
    <source>
        <dbReference type="ARBA" id="ARBA00022598"/>
    </source>
</evidence>
<dbReference type="PANTHER" id="PTHR10890:SF3">
    <property type="entry name" value="CYSTEINE--TRNA LIGASE, CYTOPLASMIC"/>
    <property type="match status" value="1"/>
</dbReference>
<evidence type="ECO:0000313" key="5">
    <source>
        <dbReference type="EMBL" id="GFT54193.1"/>
    </source>
</evidence>
<dbReference type="InterPro" id="IPR014729">
    <property type="entry name" value="Rossmann-like_a/b/a_fold"/>
</dbReference>
<protein>
    <submittedName>
        <fullName evidence="5">Cysteine--tRNA ligase, cytoplasmic</fullName>
    </submittedName>
</protein>
<keyword evidence="2" id="KW-0547">Nucleotide-binding</keyword>
<feature type="non-terminal residue" evidence="5">
    <location>
        <position position="1"/>
    </location>
</feature>
<dbReference type="GO" id="GO:0005524">
    <property type="term" value="F:ATP binding"/>
    <property type="evidence" value="ECO:0007669"/>
    <property type="project" value="UniProtKB-KW"/>
</dbReference>
<dbReference type="GO" id="GO:0004817">
    <property type="term" value="F:cysteine-tRNA ligase activity"/>
    <property type="evidence" value="ECO:0007669"/>
    <property type="project" value="TreeGrafter"/>
</dbReference>
<keyword evidence="1 5" id="KW-0436">Ligase</keyword>
<dbReference type="PANTHER" id="PTHR10890">
    <property type="entry name" value="CYSTEINYL-TRNA SYNTHETASE"/>
    <property type="match status" value="1"/>
</dbReference>
<dbReference type="GO" id="GO:0005737">
    <property type="term" value="C:cytoplasm"/>
    <property type="evidence" value="ECO:0007669"/>
    <property type="project" value="TreeGrafter"/>
</dbReference>
<name>A0A8X6TTF5_NEPPI</name>
<evidence type="ECO:0000259" key="4">
    <source>
        <dbReference type="Pfam" id="PF01406"/>
    </source>
</evidence>
<dbReference type="Proteomes" id="UP000887013">
    <property type="component" value="Unassembled WGS sequence"/>
</dbReference>
<dbReference type="PRINTS" id="PR00983">
    <property type="entry name" value="TRNASYNTHCYS"/>
</dbReference>
<keyword evidence="6" id="KW-1185">Reference proteome</keyword>
<organism evidence="5 6">
    <name type="scientific">Nephila pilipes</name>
    <name type="common">Giant wood spider</name>
    <name type="synonym">Nephila maculata</name>
    <dbReference type="NCBI Taxonomy" id="299642"/>
    <lineage>
        <taxon>Eukaryota</taxon>
        <taxon>Metazoa</taxon>
        <taxon>Ecdysozoa</taxon>
        <taxon>Arthropoda</taxon>
        <taxon>Chelicerata</taxon>
        <taxon>Arachnida</taxon>
        <taxon>Araneae</taxon>
        <taxon>Araneomorphae</taxon>
        <taxon>Entelegynae</taxon>
        <taxon>Araneoidea</taxon>
        <taxon>Nephilidae</taxon>
        <taxon>Nephila</taxon>
    </lineage>
</organism>
<dbReference type="AlphaFoldDB" id="A0A8X6TTF5"/>
<dbReference type="GO" id="GO:0006423">
    <property type="term" value="P:cysteinyl-tRNA aminoacylation"/>
    <property type="evidence" value="ECO:0007669"/>
    <property type="project" value="TreeGrafter"/>
</dbReference>
<accession>A0A8X6TTF5</accession>
<dbReference type="InterPro" id="IPR032678">
    <property type="entry name" value="tRNA-synt_1_cat_dom"/>
</dbReference>
<dbReference type="OrthoDB" id="438179at2759"/>
<comment type="caution">
    <text evidence="5">The sequence shown here is derived from an EMBL/GenBank/DDBJ whole genome shotgun (WGS) entry which is preliminary data.</text>
</comment>
<dbReference type="Pfam" id="PF01406">
    <property type="entry name" value="tRNA-synt_1e"/>
    <property type="match status" value="1"/>
</dbReference>
<dbReference type="InterPro" id="IPR024909">
    <property type="entry name" value="Cys-tRNA/MSH_ligase"/>
</dbReference>